<dbReference type="AlphaFoldDB" id="A0A251VCF2"/>
<evidence type="ECO:0000313" key="1">
    <source>
        <dbReference type="EMBL" id="OTG32331.1"/>
    </source>
</evidence>
<keyword evidence="2" id="KW-1185">Reference proteome</keyword>
<reference evidence="2" key="1">
    <citation type="journal article" date="2017" name="Nature">
        <title>The sunflower genome provides insights into oil metabolism, flowering and Asterid evolution.</title>
        <authorList>
            <person name="Badouin H."/>
            <person name="Gouzy J."/>
            <person name="Grassa C.J."/>
            <person name="Murat F."/>
            <person name="Staton S.E."/>
            <person name="Cottret L."/>
            <person name="Lelandais-Briere C."/>
            <person name="Owens G.L."/>
            <person name="Carrere S."/>
            <person name="Mayjonade B."/>
            <person name="Legrand L."/>
            <person name="Gill N."/>
            <person name="Kane N.C."/>
            <person name="Bowers J.E."/>
            <person name="Hubner S."/>
            <person name="Bellec A."/>
            <person name="Berard A."/>
            <person name="Berges H."/>
            <person name="Blanchet N."/>
            <person name="Boniface M.C."/>
            <person name="Brunel D."/>
            <person name="Catrice O."/>
            <person name="Chaidir N."/>
            <person name="Claudel C."/>
            <person name="Donnadieu C."/>
            <person name="Faraut T."/>
            <person name="Fievet G."/>
            <person name="Helmstetter N."/>
            <person name="King M."/>
            <person name="Knapp S.J."/>
            <person name="Lai Z."/>
            <person name="Le Paslier M.C."/>
            <person name="Lippi Y."/>
            <person name="Lorenzon L."/>
            <person name="Mandel J.R."/>
            <person name="Marage G."/>
            <person name="Marchand G."/>
            <person name="Marquand E."/>
            <person name="Bret-Mestries E."/>
            <person name="Morien E."/>
            <person name="Nambeesan S."/>
            <person name="Nguyen T."/>
            <person name="Pegot-Espagnet P."/>
            <person name="Pouilly N."/>
            <person name="Raftis F."/>
            <person name="Sallet E."/>
            <person name="Schiex T."/>
            <person name="Thomas J."/>
            <person name="Vandecasteele C."/>
            <person name="Vares D."/>
            <person name="Vear F."/>
            <person name="Vautrin S."/>
            <person name="Crespi M."/>
            <person name="Mangin B."/>
            <person name="Burke J.M."/>
            <person name="Salse J."/>
            <person name="Munos S."/>
            <person name="Vincourt P."/>
            <person name="Rieseberg L.H."/>
            <person name="Langlade N.B."/>
        </authorList>
    </citation>
    <scope>NUCLEOTIDE SEQUENCE [LARGE SCALE GENOMIC DNA]</scope>
    <source>
        <strain evidence="2">cv. SF193</strain>
    </source>
</reference>
<organism evidence="1 2">
    <name type="scientific">Helianthus annuus</name>
    <name type="common">Common sunflower</name>
    <dbReference type="NCBI Taxonomy" id="4232"/>
    <lineage>
        <taxon>Eukaryota</taxon>
        <taxon>Viridiplantae</taxon>
        <taxon>Streptophyta</taxon>
        <taxon>Embryophyta</taxon>
        <taxon>Tracheophyta</taxon>
        <taxon>Spermatophyta</taxon>
        <taxon>Magnoliopsida</taxon>
        <taxon>eudicotyledons</taxon>
        <taxon>Gunneridae</taxon>
        <taxon>Pentapetalae</taxon>
        <taxon>asterids</taxon>
        <taxon>campanulids</taxon>
        <taxon>Asterales</taxon>
        <taxon>Asteraceae</taxon>
        <taxon>Asteroideae</taxon>
        <taxon>Heliantheae alliance</taxon>
        <taxon>Heliantheae</taxon>
        <taxon>Helianthus</taxon>
    </lineage>
</organism>
<protein>
    <submittedName>
        <fullName evidence="1">Uncharacterized protein</fullName>
    </submittedName>
</protein>
<accession>A0A251VCF2</accession>
<name>A0A251VCF2_HELAN</name>
<proteinExistence type="predicted"/>
<gene>
    <name evidence="1" type="ORF">HannXRQ_Chr03g0085451</name>
</gene>
<dbReference type="InParanoid" id="A0A251VCF2"/>
<evidence type="ECO:0000313" key="2">
    <source>
        <dbReference type="Proteomes" id="UP000215914"/>
    </source>
</evidence>
<dbReference type="Proteomes" id="UP000215914">
    <property type="component" value="Chromosome 3"/>
</dbReference>
<dbReference type="EMBL" id="CM007892">
    <property type="protein sequence ID" value="OTG32331.1"/>
    <property type="molecule type" value="Genomic_DNA"/>
</dbReference>
<sequence length="53" mass="6675">MIFIRVKRWICKGSLDVFAMHTWSTIHFHCWHATLYSIFDILHVRYYFYKKTY</sequence>